<dbReference type="AlphaFoldDB" id="A6TQT6"/>
<dbReference type="CDD" id="cd11533">
    <property type="entry name" value="NTP-PPase_Af0060_like"/>
    <property type="match status" value="1"/>
</dbReference>
<evidence type="ECO:0008006" key="3">
    <source>
        <dbReference type="Google" id="ProtNLM"/>
    </source>
</evidence>
<evidence type="ECO:0000313" key="2">
    <source>
        <dbReference type="Proteomes" id="UP000001572"/>
    </source>
</evidence>
<dbReference type="STRING" id="293826.Amet_2400"/>
<sequence>MNVTVKMPVLAKDHSWVRHRLKLHEEHDELQQAIFGVKDNIGHVAAEALDTIQVCIGILDKVEEEVPGMVKKEIFNHNRKLLERGWKVKKVIQITED</sequence>
<accession>A6TQT6</accession>
<dbReference type="EMBL" id="CP000724">
    <property type="protein sequence ID" value="ABR48554.1"/>
    <property type="molecule type" value="Genomic_DNA"/>
</dbReference>
<keyword evidence="2" id="KW-1185">Reference proteome</keyword>
<dbReference type="eggNOG" id="ENOG5033NAG">
    <property type="taxonomic scope" value="Bacteria"/>
</dbReference>
<reference evidence="2" key="1">
    <citation type="journal article" date="2016" name="Genome Announc.">
        <title>Complete genome sequence of Alkaliphilus metalliredigens strain QYMF, an alkaliphilic and metal-reducing bacterium isolated from borax-contaminated leachate ponds.</title>
        <authorList>
            <person name="Hwang C."/>
            <person name="Copeland A."/>
            <person name="Lucas S."/>
            <person name="Lapidus A."/>
            <person name="Barry K."/>
            <person name="Detter J.C."/>
            <person name="Glavina Del Rio T."/>
            <person name="Hammon N."/>
            <person name="Israni S."/>
            <person name="Dalin E."/>
            <person name="Tice H."/>
            <person name="Pitluck S."/>
            <person name="Chertkov O."/>
            <person name="Brettin T."/>
            <person name="Bruce D."/>
            <person name="Han C."/>
            <person name="Schmutz J."/>
            <person name="Larimer F."/>
            <person name="Land M.L."/>
            <person name="Hauser L."/>
            <person name="Kyrpides N."/>
            <person name="Mikhailova N."/>
            <person name="Ye Q."/>
            <person name="Zhou J."/>
            <person name="Richardson P."/>
            <person name="Fields M.W."/>
        </authorList>
    </citation>
    <scope>NUCLEOTIDE SEQUENCE [LARGE SCALE GENOMIC DNA]</scope>
    <source>
        <strain evidence="2">QYMF</strain>
    </source>
</reference>
<evidence type="ECO:0000313" key="1">
    <source>
        <dbReference type="EMBL" id="ABR48554.1"/>
    </source>
</evidence>
<proteinExistence type="predicted"/>
<name>A6TQT6_ALKMQ</name>
<protein>
    <recommendedName>
        <fullName evidence="3">NTP pyrophosphohydrolase MazG putative catalytic core domain-containing protein</fullName>
    </recommendedName>
</protein>
<dbReference type="HOGENOM" id="CLU_174626_0_0_9"/>
<organism evidence="1 2">
    <name type="scientific">Alkaliphilus metalliredigens (strain QYMF)</name>
    <dbReference type="NCBI Taxonomy" id="293826"/>
    <lineage>
        <taxon>Bacteria</taxon>
        <taxon>Bacillati</taxon>
        <taxon>Bacillota</taxon>
        <taxon>Clostridia</taxon>
        <taxon>Peptostreptococcales</taxon>
        <taxon>Natronincolaceae</taxon>
        <taxon>Alkaliphilus</taxon>
    </lineage>
</organism>
<dbReference type="KEGG" id="amt:Amet_2400"/>
<dbReference type="Proteomes" id="UP000001572">
    <property type="component" value="Chromosome"/>
</dbReference>
<dbReference type="InterPro" id="IPR044548">
    <property type="entry name" value="AF0060_NTP-PPase_MazG-like"/>
</dbReference>
<gene>
    <name evidence="1" type="ordered locus">Amet_2400</name>
</gene>